<proteinExistence type="predicted"/>
<evidence type="ECO:0000313" key="3">
    <source>
        <dbReference type="Proteomes" id="UP000245609"/>
    </source>
</evidence>
<sequence>MPESEIRMLVKGKVFGDLKLVSDYEYLMMGAEGKGTGQVPTINVVSEVSKSALESISNRDIKVEDDKIPEKDMKEGNEEKEKLVSESKTVDQLGKNDMEQTNLNSKVQKILDSGTEENRKFWKEFSELAERHFGSDADRFTSSFEAFLKDIN</sequence>
<name>A0A2T9Z9M7_9FUNG</name>
<organism evidence="2 3">
    <name type="scientific">Smittium megazygosporum</name>
    <dbReference type="NCBI Taxonomy" id="133381"/>
    <lineage>
        <taxon>Eukaryota</taxon>
        <taxon>Fungi</taxon>
        <taxon>Fungi incertae sedis</taxon>
        <taxon>Zoopagomycota</taxon>
        <taxon>Kickxellomycotina</taxon>
        <taxon>Harpellomycetes</taxon>
        <taxon>Harpellales</taxon>
        <taxon>Legeriomycetaceae</taxon>
        <taxon>Smittium</taxon>
    </lineage>
</organism>
<reference evidence="2 3" key="1">
    <citation type="journal article" date="2018" name="MBio">
        <title>Comparative Genomics Reveals the Core Gene Toolbox for the Fungus-Insect Symbiosis.</title>
        <authorList>
            <person name="Wang Y."/>
            <person name="Stata M."/>
            <person name="Wang W."/>
            <person name="Stajich J.E."/>
            <person name="White M.M."/>
            <person name="Moncalvo J.M."/>
        </authorList>
    </citation>
    <scope>NUCLEOTIDE SEQUENCE [LARGE SCALE GENOMIC DNA]</scope>
    <source>
        <strain evidence="2 3">SC-DP-2</strain>
    </source>
</reference>
<accession>A0A2T9Z9M7</accession>
<feature type="region of interest" description="Disordered" evidence="1">
    <location>
        <begin position="63"/>
        <end position="89"/>
    </location>
</feature>
<dbReference type="Proteomes" id="UP000245609">
    <property type="component" value="Unassembled WGS sequence"/>
</dbReference>
<comment type="caution">
    <text evidence="2">The sequence shown here is derived from an EMBL/GenBank/DDBJ whole genome shotgun (WGS) entry which is preliminary data.</text>
</comment>
<dbReference type="AlphaFoldDB" id="A0A2T9Z9M7"/>
<evidence type="ECO:0000313" key="2">
    <source>
        <dbReference type="EMBL" id="PVV01294.1"/>
    </source>
</evidence>
<keyword evidence="3" id="KW-1185">Reference proteome</keyword>
<evidence type="ECO:0000256" key="1">
    <source>
        <dbReference type="SAM" id="MobiDB-lite"/>
    </source>
</evidence>
<gene>
    <name evidence="2" type="ORF">BB560_004291</name>
</gene>
<protein>
    <submittedName>
        <fullName evidence="2">Uncharacterized protein</fullName>
    </submittedName>
</protein>
<dbReference type="EMBL" id="MBFS01001206">
    <property type="protein sequence ID" value="PVV01294.1"/>
    <property type="molecule type" value="Genomic_DNA"/>
</dbReference>